<dbReference type="GO" id="GO:0005634">
    <property type="term" value="C:nucleus"/>
    <property type="evidence" value="ECO:0007669"/>
    <property type="project" value="UniProtKB-SubCell"/>
</dbReference>
<protein>
    <recommendedName>
        <fullName evidence="7">PARP-type domain-containing protein</fullName>
    </recommendedName>
</protein>
<proteinExistence type="predicted"/>
<feature type="region of interest" description="Disordered" evidence="6">
    <location>
        <begin position="48"/>
        <end position="85"/>
    </location>
</feature>
<evidence type="ECO:0000256" key="5">
    <source>
        <dbReference type="ARBA" id="ARBA00023242"/>
    </source>
</evidence>
<evidence type="ECO:0000313" key="8">
    <source>
        <dbReference type="EMBL" id="GMH70228.1"/>
    </source>
</evidence>
<dbReference type="SUPFAM" id="SSF57716">
    <property type="entry name" value="Glucocorticoid receptor-like (DNA-binding domain)"/>
    <property type="match status" value="1"/>
</dbReference>
<feature type="domain" description="PARP-type" evidence="7">
    <location>
        <begin position="277"/>
        <end position="349"/>
    </location>
</feature>
<gene>
    <name evidence="8" type="ORF">TL16_g05356</name>
</gene>
<dbReference type="GO" id="GO:0003677">
    <property type="term" value="F:DNA binding"/>
    <property type="evidence" value="ECO:0007669"/>
    <property type="project" value="InterPro"/>
</dbReference>
<evidence type="ECO:0000256" key="2">
    <source>
        <dbReference type="ARBA" id="ARBA00022723"/>
    </source>
</evidence>
<dbReference type="GO" id="GO:0008270">
    <property type="term" value="F:zinc ion binding"/>
    <property type="evidence" value="ECO:0007669"/>
    <property type="project" value="UniProtKB-KW"/>
</dbReference>
<evidence type="ECO:0000259" key="7">
    <source>
        <dbReference type="PROSITE" id="PS50064"/>
    </source>
</evidence>
<comment type="caution">
    <text evidence="8">The sequence shown here is derived from an EMBL/GenBank/DDBJ whole genome shotgun (WGS) entry which is preliminary data.</text>
</comment>
<keyword evidence="4" id="KW-0862">Zinc</keyword>
<keyword evidence="2" id="KW-0479">Metal-binding</keyword>
<reference evidence="9" key="1">
    <citation type="journal article" date="2023" name="Commun. Biol.">
        <title>Genome analysis of Parmales, the sister group of diatoms, reveals the evolutionary specialization of diatoms from phago-mixotrophs to photoautotrophs.</title>
        <authorList>
            <person name="Ban H."/>
            <person name="Sato S."/>
            <person name="Yoshikawa S."/>
            <person name="Yamada K."/>
            <person name="Nakamura Y."/>
            <person name="Ichinomiya M."/>
            <person name="Sato N."/>
            <person name="Blanc-Mathieu R."/>
            <person name="Endo H."/>
            <person name="Kuwata A."/>
            <person name="Ogata H."/>
        </authorList>
    </citation>
    <scope>NUCLEOTIDE SEQUENCE [LARGE SCALE GENOMIC DNA]</scope>
</reference>
<dbReference type="PROSITE" id="PS50064">
    <property type="entry name" value="ZF_PARP_2"/>
    <property type="match status" value="1"/>
</dbReference>
<dbReference type="InterPro" id="IPR001510">
    <property type="entry name" value="Znf_PARP"/>
</dbReference>
<sequence>MVTVTPAATTTQPCTLLNFDDGNNFVEVKWSIAGWNEWVEVHRVKGLEEDSGGGRRGRKSAPPPHKKKATAKKKPTAKPTAKPAAKPAVKAKAVVWSEEELEALDVGLKMHEWSRIYTLFCDQYLTKYPPDTSPSDIPSDASSLYSVLCQDPLPNSPLDELRASADLPKLKGKITSILSLLAKSYPDDDVSFWDAGWRWQPYLTGKGFTHRLWPPSPEEGWISVMKVGEYLKGWRPKKKVSKKRKKVETTTTTTISTPTIDLTDYELSEGLPQPKPYRIEKAVSGRARCKRCDATIPKDTLRIGMRPLFRGKPGFLIWYHLRCTVFDCSEVKSGEDISYYEDLEEVRKI</sequence>
<dbReference type="AlphaFoldDB" id="A0A9W7EBM0"/>
<keyword evidence="5" id="KW-0539">Nucleus</keyword>
<feature type="compositionally biased region" description="Basic residues" evidence="6">
    <location>
        <begin position="55"/>
        <end position="76"/>
    </location>
</feature>
<evidence type="ECO:0000256" key="4">
    <source>
        <dbReference type="ARBA" id="ARBA00022833"/>
    </source>
</evidence>
<evidence type="ECO:0000313" key="9">
    <source>
        <dbReference type="Proteomes" id="UP001162640"/>
    </source>
</evidence>
<evidence type="ECO:0000256" key="1">
    <source>
        <dbReference type="ARBA" id="ARBA00004123"/>
    </source>
</evidence>
<organism evidence="8 9">
    <name type="scientific">Triparma laevis f. inornata</name>
    <dbReference type="NCBI Taxonomy" id="1714386"/>
    <lineage>
        <taxon>Eukaryota</taxon>
        <taxon>Sar</taxon>
        <taxon>Stramenopiles</taxon>
        <taxon>Ochrophyta</taxon>
        <taxon>Bolidophyceae</taxon>
        <taxon>Parmales</taxon>
        <taxon>Triparmaceae</taxon>
        <taxon>Triparma</taxon>
    </lineage>
</organism>
<evidence type="ECO:0000256" key="3">
    <source>
        <dbReference type="ARBA" id="ARBA00022771"/>
    </source>
</evidence>
<dbReference type="SMART" id="SM01336">
    <property type="entry name" value="zf-PARP"/>
    <property type="match status" value="1"/>
</dbReference>
<dbReference type="InterPro" id="IPR036957">
    <property type="entry name" value="Znf_PARP_sf"/>
</dbReference>
<keyword evidence="3" id="KW-0863">Zinc-finger</keyword>
<dbReference type="Proteomes" id="UP001162640">
    <property type="component" value="Unassembled WGS sequence"/>
</dbReference>
<accession>A0A9W7EBM0</accession>
<evidence type="ECO:0000256" key="6">
    <source>
        <dbReference type="SAM" id="MobiDB-lite"/>
    </source>
</evidence>
<dbReference type="EMBL" id="BLQM01000155">
    <property type="protein sequence ID" value="GMH70228.1"/>
    <property type="molecule type" value="Genomic_DNA"/>
</dbReference>
<comment type="subcellular location">
    <subcellularLocation>
        <location evidence="1">Nucleus</location>
    </subcellularLocation>
</comment>
<dbReference type="Gene3D" id="3.30.1740.10">
    <property type="entry name" value="Zinc finger, PARP-type"/>
    <property type="match status" value="1"/>
</dbReference>
<name>A0A9W7EBM0_9STRA</name>